<evidence type="ECO:0000256" key="1">
    <source>
        <dbReference type="SAM" id="MobiDB-lite"/>
    </source>
</evidence>
<dbReference type="Gene3D" id="3.60.15.10">
    <property type="entry name" value="Ribonuclease Z/Hydroxyacylglutathione hydrolase-like"/>
    <property type="match status" value="1"/>
</dbReference>
<reference evidence="3" key="2">
    <citation type="submission" date="2020-06" db="EMBL/GenBank/DDBJ databases">
        <authorList>
            <person name="Sheffer M."/>
        </authorList>
    </citation>
    <scope>NUCLEOTIDE SEQUENCE</scope>
</reference>
<dbReference type="Pfam" id="PF18701">
    <property type="entry name" value="DUF5641"/>
    <property type="match status" value="1"/>
</dbReference>
<dbReference type="PANTHER" id="PTHR47331">
    <property type="entry name" value="PHD-TYPE DOMAIN-CONTAINING PROTEIN"/>
    <property type="match status" value="1"/>
</dbReference>
<gene>
    <name evidence="3" type="ORF">HNY73_006184</name>
</gene>
<dbReference type="Proteomes" id="UP000807504">
    <property type="component" value="Unassembled WGS sequence"/>
</dbReference>
<reference evidence="3" key="1">
    <citation type="journal article" date="2020" name="bioRxiv">
        <title>Chromosome-level reference genome of the European wasp spider Argiope bruennichi: a resource for studies on range expansion and evolutionary adaptation.</title>
        <authorList>
            <person name="Sheffer M.M."/>
            <person name="Hoppe A."/>
            <person name="Krehenwinkel H."/>
            <person name="Uhl G."/>
            <person name="Kuss A.W."/>
            <person name="Jensen L."/>
            <person name="Jensen C."/>
            <person name="Gillespie R.G."/>
            <person name="Hoff K.J."/>
            <person name="Prost S."/>
        </authorList>
    </citation>
    <scope>NUCLEOTIDE SEQUENCE</scope>
</reference>
<feature type="domain" description="DUF5641" evidence="2">
    <location>
        <begin position="307"/>
        <end position="399"/>
    </location>
</feature>
<dbReference type="EMBL" id="JABXBU010000011">
    <property type="protein sequence ID" value="KAF8791296.1"/>
    <property type="molecule type" value="Genomic_DNA"/>
</dbReference>
<dbReference type="InterPro" id="IPR036866">
    <property type="entry name" value="RibonucZ/Hydroxyglut_hydro"/>
</dbReference>
<accession>A0A8T0FK29</accession>
<feature type="compositionally biased region" description="Basic and acidic residues" evidence="1">
    <location>
        <begin position="407"/>
        <end position="421"/>
    </location>
</feature>
<dbReference type="InterPro" id="IPR040676">
    <property type="entry name" value="DUF5641"/>
</dbReference>
<sequence>MPYKAVKQRSARTAAWFGKSIGCPVRITTPRQTVESDLFPCSLSTTRNKKDKIFSLSSLANGLIEEFQRPLKAALKAYNTDQWSAALPTLLLGFRSVFKEDLQATTAELSLDVISIRDPVEIKSRQVADEETVAFFRKTIKRNEDKRYEELDLVLPIVKQNFSKLQIPDDGIRVTWMGHSTVLVQMHGLNVLTDPQFSDLCFPSQVRLNFLEQLKICGPLTSLQPGPFIEEMKQKGITVSDVGGKDLKIEILIGADVAGALLTVKVHKLENGLVAVESLLGWTVMGEIPEFGVPHLVHLDRIDFIKRLRHLQSVRELLRRRFRLEYLSLFVQRPSTMLISRQITIRDIVFVECDNKRKVLWPLAKVTEIYPGKDVNIRVVRFKTASGELIRPIEKIFPLEIPSSMDSDEKNETETLEKENTISESPMNNSVPELSHKVRTIVTRSGRQITLTLKFKY</sequence>
<feature type="region of interest" description="Disordered" evidence="1">
    <location>
        <begin position="404"/>
        <end position="430"/>
    </location>
</feature>
<proteinExistence type="predicted"/>
<protein>
    <submittedName>
        <fullName evidence="3">N-acyl-phosphatidylethanolamine-hydrolyzing like protein</fullName>
    </submittedName>
</protein>
<dbReference type="AlphaFoldDB" id="A0A8T0FK29"/>
<keyword evidence="4" id="KW-1185">Reference proteome</keyword>
<evidence type="ECO:0000313" key="3">
    <source>
        <dbReference type="EMBL" id="KAF8791296.1"/>
    </source>
</evidence>
<name>A0A8T0FK29_ARGBR</name>
<organism evidence="3 4">
    <name type="scientific">Argiope bruennichi</name>
    <name type="common">Wasp spider</name>
    <name type="synonym">Aranea bruennichi</name>
    <dbReference type="NCBI Taxonomy" id="94029"/>
    <lineage>
        <taxon>Eukaryota</taxon>
        <taxon>Metazoa</taxon>
        <taxon>Ecdysozoa</taxon>
        <taxon>Arthropoda</taxon>
        <taxon>Chelicerata</taxon>
        <taxon>Arachnida</taxon>
        <taxon>Araneae</taxon>
        <taxon>Araneomorphae</taxon>
        <taxon>Entelegynae</taxon>
        <taxon>Araneoidea</taxon>
        <taxon>Araneidae</taxon>
        <taxon>Argiope</taxon>
    </lineage>
</organism>
<comment type="caution">
    <text evidence="3">The sequence shown here is derived from an EMBL/GenBank/DDBJ whole genome shotgun (WGS) entry which is preliminary data.</text>
</comment>
<evidence type="ECO:0000313" key="4">
    <source>
        <dbReference type="Proteomes" id="UP000807504"/>
    </source>
</evidence>
<evidence type="ECO:0000259" key="2">
    <source>
        <dbReference type="Pfam" id="PF18701"/>
    </source>
</evidence>